<accession>A0A7R9FDB1</accession>
<reference evidence="1" key="1">
    <citation type="submission" date="2020-11" db="EMBL/GenBank/DDBJ databases">
        <authorList>
            <person name="Tran Van P."/>
        </authorList>
    </citation>
    <scope>NUCLEOTIDE SEQUENCE</scope>
</reference>
<sequence>MTAVYTKKIPVNYKIKPTLEMSDKFPLVSTPSQQLRFRWYNLGKIVEYGSRYLKDFDYYQKCAQERAQEDKPLLKRSRHNSGCLCFTSNKSRRGGVNERPLLAGNTV</sequence>
<proteinExistence type="predicted"/>
<gene>
    <name evidence="1" type="ORF">TBIB3V08_LOCUS12855</name>
</gene>
<dbReference type="AlphaFoldDB" id="A0A7R9FDB1"/>
<dbReference type="EMBL" id="OD576469">
    <property type="protein sequence ID" value="CAD7450585.1"/>
    <property type="molecule type" value="Genomic_DNA"/>
</dbReference>
<protein>
    <submittedName>
        <fullName evidence="1">Uncharacterized protein</fullName>
    </submittedName>
</protein>
<name>A0A7R9FDB1_9NEOP</name>
<organism evidence="1">
    <name type="scientific">Timema bartmani</name>
    <dbReference type="NCBI Taxonomy" id="61472"/>
    <lineage>
        <taxon>Eukaryota</taxon>
        <taxon>Metazoa</taxon>
        <taxon>Ecdysozoa</taxon>
        <taxon>Arthropoda</taxon>
        <taxon>Hexapoda</taxon>
        <taxon>Insecta</taxon>
        <taxon>Pterygota</taxon>
        <taxon>Neoptera</taxon>
        <taxon>Polyneoptera</taxon>
        <taxon>Phasmatodea</taxon>
        <taxon>Timematodea</taxon>
        <taxon>Timematoidea</taxon>
        <taxon>Timematidae</taxon>
        <taxon>Timema</taxon>
    </lineage>
</organism>
<evidence type="ECO:0000313" key="1">
    <source>
        <dbReference type="EMBL" id="CAD7450585.1"/>
    </source>
</evidence>